<accession>A0ACC4DC26</accession>
<name>A0ACC4DC26_PURLI</name>
<gene>
    <name evidence="1" type="ORF">ACCO45_011867</name>
</gene>
<evidence type="ECO:0000313" key="2">
    <source>
        <dbReference type="Proteomes" id="UP001638806"/>
    </source>
</evidence>
<proteinExistence type="predicted"/>
<sequence length="159" mass="15958">MASASDAHGVSMSKAEAELTEVSVSNEGEVGKVDPAVAAGDMAVAIDETTDSGRVALILLRQSSPPVGHPDVIVPSGVDAAEVEEAKAVNAVEAEFGAGVTAALAITTVGDAAAIDAATPSGAAVLKTILLQLEINELESSLLLFSFAGRREDAGHPHC</sequence>
<keyword evidence="2" id="KW-1185">Reference proteome</keyword>
<evidence type="ECO:0000313" key="1">
    <source>
        <dbReference type="EMBL" id="KAL3953911.1"/>
    </source>
</evidence>
<organism evidence="1 2">
    <name type="scientific">Purpureocillium lilacinum</name>
    <name type="common">Paecilomyces lilacinus</name>
    <dbReference type="NCBI Taxonomy" id="33203"/>
    <lineage>
        <taxon>Eukaryota</taxon>
        <taxon>Fungi</taxon>
        <taxon>Dikarya</taxon>
        <taxon>Ascomycota</taxon>
        <taxon>Pezizomycotina</taxon>
        <taxon>Sordariomycetes</taxon>
        <taxon>Hypocreomycetidae</taxon>
        <taxon>Hypocreales</taxon>
        <taxon>Ophiocordycipitaceae</taxon>
        <taxon>Purpureocillium</taxon>
    </lineage>
</organism>
<dbReference type="Proteomes" id="UP001638806">
    <property type="component" value="Unassembled WGS sequence"/>
</dbReference>
<protein>
    <submittedName>
        <fullName evidence="1">Uncharacterized protein</fullName>
    </submittedName>
</protein>
<dbReference type="EMBL" id="JBGNUJ010000011">
    <property type="protein sequence ID" value="KAL3953911.1"/>
    <property type="molecule type" value="Genomic_DNA"/>
</dbReference>
<comment type="caution">
    <text evidence="1">The sequence shown here is derived from an EMBL/GenBank/DDBJ whole genome shotgun (WGS) entry which is preliminary data.</text>
</comment>
<reference evidence="1" key="1">
    <citation type="submission" date="2024-12" db="EMBL/GenBank/DDBJ databases">
        <title>Comparative genomics and development of molecular markers within Purpureocillium lilacinum and among Purpureocillium species.</title>
        <authorList>
            <person name="Yeh Z.-Y."/>
            <person name="Ni N.-T."/>
            <person name="Lo P.-H."/>
            <person name="Mushyakhwo K."/>
            <person name="Lin C.-F."/>
            <person name="Nai Y.-S."/>
        </authorList>
    </citation>
    <scope>NUCLEOTIDE SEQUENCE</scope>
    <source>
        <strain evidence="1">NCHU-NPUST-175</strain>
    </source>
</reference>